<dbReference type="Pfam" id="PF05913">
    <property type="entry name" value="MupG_C"/>
    <property type="match status" value="1"/>
</dbReference>
<dbReference type="InterPro" id="IPR013785">
    <property type="entry name" value="Aldolase_TIM"/>
</dbReference>
<dbReference type="Pfam" id="PF19200">
    <property type="entry name" value="MupG_N"/>
    <property type="match status" value="1"/>
</dbReference>
<sequence length="342" mass="37896">MKGQVVGFSFYSNQSLDDNLARIDRFSQQGFGHAFTSLNLAPQYKPVELDLIMADCHEKGIQVMADINEASLDRYGLDRLQVWGFGSLRVDAGLSPQQMAVLSQASHLVLNASTLTEPLLEELAQSGVDLGRVWAAHNYYPKIYSGLSQSYVLAQNQRLHALGIPCLAFISGQVARGPYFDGLCTVEQTRHWPSQQAALYLLSQCQVDRVYIGDCDVSQDQLRRLASLNVGLVDLRAHAPQALLDQVWSNRPDASDWVIRASETRQALRGQEVVGQPGPRQRGDLVLGRANYGSYANELEICLTDLPVDDRQAIVGQVASSDLGLLDYIRGDWSRFRLSLSE</sequence>
<dbReference type="EMBL" id="ACIN03000016">
    <property type="protein sequence ID" value="ESK64832.1"/>
    <property type="molecule type" value="Genomic_DNA"/>
</dbReference>
<evidence type="ECO:0000313" key="4">
    <source>
        <dbReference type="Proteomes" id="UP000019050"/>
    </source>
</evidence>
<dbReference type="SUPFAM" id="SSF50891">
    <property type="entry name" value="Cyclophilin-like"/>
    <property type="match status" value="1"/>
</dbReference>
<evidence type="ECO:0000313" key="3">
    <source>
        <dbReference type="EMBL" id="ESK64832.1"/>
    </source>
</evidence>
<dbReference type="GeneID" id="84817408"/>
<gene>
    <name evidence="3" type="ORF">GCWU000182_001765</name>
</gene>
<reference evidence="3" key="1">
    <citation type="submission" date="2013-06" db="EMBL/GenBank/DDBJ databases">
        <authorList>
            <person name="Weinstock G."/>
            <person name="Sodergren E."/>
            <person name="Clifton S."/>
            <person name="Fulton L."/>
            <person name="Fulton B."/>
            <person name="Courtney L."/>
            <person name="Fronick C."/>
            <person name="Harrison M."/>
            <person name="Strong C."/>
            <person name="Farmer C."/>
            <person name="Delahaunty K."/>
            <person name="Markovic C."/>
            <person name="Hall O."/>
            <person name="Minx P."/>
            <person name="Tomlinson C."/>
            <person name="Mitreva M."/>
            <person name="Nelson J."/>
            <person name="Hou S."/>
            <person name="Wollam A."/>
            <person name="Pepin K.H."/>
            <person name="Johnson M."/>
            <person name="Bhonagiri V."/>
            <person name="Nash W.E."/>
            <person name="Warren W."/>
            <person name="Chinwalla A."/>
            <person name="Mardis E.R."/>
            <person name="Wilson R.K."/>
        </authorList>
    </citation>
    <scope>NUCLEOTIDE SEQUENCE [LARGE SCALE GENOMIC DNA]</scope>
    <source>
        <strain evidence="3">ATCC 49176</strain>
    </source>
</reference>
<dbReference type="HOGENOM" id="CLU_065324_0_0_9"/>
<dbReference type="InterPro" id="IPR017853">
    <property type="entry name" value="GH"/>
</dbReference>
<dbReference type="InterPro" id="IPR043797">
    <property type="entry name" value="MupG_N"/>
</dbReference>
<dbReference type="InterPro" id="IPR043894">
    <property type="entry name" value="MupG_C"/>
</dbReference>
<accession>W1Q1H1</accession>
<dbReference type="OrthoDB" id="5809921at2"/>
<proteinExistence type="predicted"/>
<keyword evidence="4" id="KW-1185">Reference proteome</keyword>
<dbReference type="RefSeq" id="WP_023392382.1">
    <property type="nucleotide sequence ID" value="NZ_KI535341.1"/>
</dbReference>
<organism evidence="3 4">
    <name type="scientific">Abiotrophia defectiva ATCC 49176</name>
    <dbReference type="NCBI Taxonomy" id="592010"/>
    <lineage>
        <taxon>Bacteria</taxon>
        <taxon>Bacillati</taxon>
        <taxon>Bacillota</taxon>
        <taxon>Bacilli</taxon>
        <taxon>Lactobacillales</taxon>
        <taxon>Aerococcaceae</taxon>
        <taxon>Abiotrophia</taxon>
    </lineage>
</organism>
<dbReference type="AlphaFoldDB" id="W1Q1H1"/>
<feature type="domain" description="6-phospho-N-acetylmuramidase C-terminal" evidence="1">
    <location>
        <begin position="236"/>
        <end position="338"/>
    </location>
</feature>
<comment type="caution">
    <text evidence="3">The sequence shown here is derived from an EMBL/GenBank/DDBJ whole genome shotgun (WGS) entry which is preliminary data.</text>
</comment>
<dbReference type="PANTHER" id="PTHR38435:SF2">
    <property type="entry name" value="DUF871 DOMAIN-CONTAINING PROTEIN"/>
    <property type="match status" value="1"/>
</dbReference>
<dbReference type="STRING" id="592010.GCWU000182_001765"/>
<dbReference type="InterPro" id="IPR029000">
    <property type="entry name" value="Cyclophilin-like_dom_sf"/>
</dbReference>
<dbReference type="PANTHER" id="PTHR38435">
    <property type="match status" value="1"/>
</dbReference>
<dbReference type="Gene3D" id="3.20.20.70">
    <property type="entry name" value="Aldolase class I"/>
    <property type="match status" value="1"/>
</dbReference>
<dbReference type="Proteomes" id="UP000019050">
    <property type="component" value="Unassembled WGS sequence"/>
</dbReference>
<dbReference type="eggNOG" id="COG3589">
    <property type="taxonomic scope" value="Bacteria"/>
</dbReference>
<evidence type="ECO:0008006" key="5">
    <source>
        <dbReference type="Google" id="ProtNLM"/>
    </source>
</evidence>
<feature type="domain" description="6-phospho-N-acetylmuramidase N-terminal" evidence="2">
    <location>
        <begin position="6"/>
        <end position="226"/>
    </location>
</feature>
<evidence type="ECO:0000259" key="2">
    <source>
        <dbReference type="Pfam" id="PF19200"/>
    </source>
</evidence>
<evidence type="ECO:0000259" key="1">
    <source>
        <dbReference type="Pfam" id="PF05913"/>
    </source>
</evidence>
<protein>
    <recommendedName>
        <fullName evidence="5">Outer surface protein</fullName>
    </recommendedName>
</protein>
<dbReference type="Gene3D" id="2.40.100.10">
    <property type="entry name" value="Cyclophilin-like"/>
    <property type="match status" value="1"/>
</dbReference>
<dbReference type="InterPro" id="IPR008589">
    <property type="entry name" value="MupG"/>
</dbReference>
<dbReference type="SUPFAM" id="SSF51445">
    <property type="entry name" value="(Trans)glycosidases"/>
    <property type="match status" value="1"/>
</dbReference>
<name>W1Q1H1_ABIDE</name>